<organism evidence="1">
    <name type="scientific">Sesamum radiatum</name>
    <name type="common">Black benniseed</name>
    <dbReference type="NCBI Taxonomy" id="300843"/>
    <lineage>
        <taxon>Eukaryota</taxon>
        <taxon>Viridiplantae</taxon>
        <taxon>Streptophyta</taxon>
        <taxon>Embryophyta</taxon>
        <taxon>Tracheophyta</taxon>
        <taxon>Spermatophyta</taxon>
        <taxon>Magnoliopsida</taxon>
        <taxon>eudicotyledons</taxon>
        <taxon>Gunneridae</taxon>
        <taxon>Pentapetalae</taxon>
        <taxon>asterids</taxon>
        <taxon>lamiids</taxon>
        <taxon>Lamiales</taxon>
        <taxon>Pedaliaceae</taxon>
        <taxon>Sesamum</taxon>
    </lineage>
</organism>
<reference evidence="1" key="1">
    <citation type="submission" date="2020-06" db="EMBL/GenBank/DDBJ databases">
        <authorList>
            <person name="Li T."/>
            <person name="Hu X."/>
            <person name="Zhang T."/>
            <person name="Song X."/>
            <person name="Zhang H."/>
            <person name="Dai N."/>
            <person name="Sheng W."/>
            <person name="Hou X."/>
            <person name="Wei L."/>
        </authorList>
    </citation>
    <scope>NUCLEOTIDE SEQUENCE</scope>
    <source>
        <strain evidence="1">G02</strain>
        <tissue evidence="1">Leaf</tissue>
    </source>
</reference>
<dbReference type="EMBL" id="JACGWJ010000026">
    <property type="protein sequence ID" value="KAL0312089.1"/>
    <property type="molecule type" value="Genomic_DNA"/>
</dbReference>
<dbReference type="AlphaFoldDB" id="A0AAW2KYC9"/>
<sequence>MATRVRETITDCIKELAHPSALSTEHQHRALETLLTITKLSPQNRNLVAQTDAAVSSLVALSKPLPLPLSKLLHFPCSSTSLSTPA</sequence>
<evidence type="ECO:0000313" key="1">
    <source>
        <dbReference type="EMBL" id="KAL0312089.1"/>
    </source>
</evidence>
<protein>
    <submittedName>
        <fullName evidence="1">Uncharacterized protein</fullName>
    </submittedName>
</protein>
<name>A0AAW2KYC9_SESRA</name>
<reference evidence="1" key="2">
    <citation type="journal article" date="2024" name="Plant">
        <title>Genomic evolution and insights into agronomic trait innovations of Sesamum species.</title>
        <authorList>
            <person name="Miao H."/>
            <person name="Wang L."/>
            <person name="Qu L."/>
            <person name="Liu H."/>
            <person name="Sun Y."/>
            <person name="Le M."/>
            <person name="Wang Q."/>
            <person name="Wei S."/>
            <person name="Zheng Y."/>
            <person name="Lin W."/>
            <person name="Duan Y."/>
            <person name="Cao H."/>
            <person name="Xiong S."/>
            <person name="Wang X."/>
            <person name="Wei L."/>
            <person name="Li C."/>
            <person name="Ma Q."/>
            <person name="Ju M."/>
            <person name="Zhao R."/>
            <person name="Li G."/>
            <person name="Mu C."/>
            <person name="Tian Q."/>
            <person name="Mei H."/>
            <person name="Zhang T."/>
            <person name="Gao T."/>
            <person name="Zhang H."/>
        </authorList>
    </citation>
    <scope>NUCLEOTIDE SEQUENCE</scope>
    <source>
        <strain evidence="1">G02</strain>
    </source>
</reference>
<proteinExistence type="predicted"/>
<gene>
    <name evidence="1" type="ORF">Sradi_5608200</name>
</gene>
<accession>A0AAW2KYC9</accession>
<comment type="caution">
    <text evidence="1">The sequence shown here is derived from an EMBL/GenBank/DDBJ whole genome shotgun (WGS) entry which is preliminary data.</text>
</comment>